<evidence type="ECO:0000256" key="3">
    <source>
        <dbReference type="ARBA" id="ARBA00023163"/>
    </source>
</evidence>
<protein>
    <submittedName>
        <fullName evidence="6">MarR family transcriptional regulator</fullName>
    </submittedName>
</protein>
<evidence type="ECO:0000259" key="5">
    <source>
        <dbReference type="PROSITE" id="PS50995"/>
    </source>
</evidence>
<dbReference type="PANTHER" id="PTHR42756:SF1">
    <property type="entry name" value="TRANSCRIPTIONAL REPRESSOR OF EMRAB OPERON"/>
    <property type="match status" value="1"/>
</dbReference>
<dbReference type="PRINTS" id="PR00598">
    <property type="entry name" value="HTHMARR"/>
</dbReference>
<dbReference type="Gene3D" id="1.10.10.10">
    <property type="entry name" value="Winged helix-like DNA-binding domain superfamily/Winged helix DNA-binding domain"/>
    <property type="match status" value="1"/>
</dbReference>
<feature type="domain" description="HTH marR-type" evidence="5">
    <location>
        <begin position="22"/>
        <end position="156"/>
    </location>
</feature>
<evidence type="ECO:0000256" key="1">
    <source>
        <dbReference type="ARBA" id="ARBA00023015"/>
    </source>
</evidence>
<comment type="caution">
    <text evidence="6">The sequence shown here is derived from an EMBL/GenBank/DDBJ whole genome shotgun (WGS) entry which is preliminary data.</text>
</comment>
<dbReference type="Pfam" id="PF01047">
    <property type="entry name" value="MarR"/>
    <property type="match status" value="1"/>
</dbReference>
<dbReference type="InterPro" id="IPR023187">
    <property type="entry name" value="Tscrpt_reg_MarR-type_CS"/>
</dbReference>
<dbReference type="PANTHER" id="PTHR42756">
    <property type="entry name" value="TRANSCRIPTIONAL REGULATOR, MARR"/>
    <property type="match status" value="1"/>
</dbReference>
<dbReference type="Proteomes" id="UP000285138">
    <property type="component" value="Unassembled WGS sequence"/>
</dbReference>
<keyword evidence="3" id="KW-0804">Transcription</keyword>
<name>A0A424YFB9_9FIRM</name>
<reference evidence="6 7" key="1">
    <citation type="submission" date="2018-08" db="EMBL/GenBank/DDBJ databases">
        <title>The metabolism and importance of syntrophic acetate oxidation coupled to methane or sulfide production in haloalkaline environments.</title>
        <authorList>
            <person name="Timmers P.H.A."/>
            <person name="Vavourakis C.D."/>
            <person name="Sorokin D.Y."/>
            <person name="Sinninghe Damste J.S."/>
            <person name="Muyzer G."/>
            <person name="Stams A.J.M."/>
            <person name="Plugge C.M."/>
        </authorList>
    </citation>
    <scope>NUCLEOTIDE SEQUENCE [LARGE SCALE GENOMIC DNA]</scope>
    <source>
        <strain evidence="6">MSAO_Bac1</strain>
    </source>
</reference>
<dbReference type="PROSITE" id="PS01117">
    <property type="entry name" value="HTH_MARR_1"/>
    <property type="match status" value="1"/>
</dbReference>
<organism evidence="6 7">
    <name type="scientific">Candidatus Syntrophonatronum acetioxidans</name>
    <dbReference type="NCBI Taxonomy" id="1795816"/>
    <lineage>
        <taxon>Bacteria</taxon>
        <taxon>Bacillati</taxon>
        <taxon>Bacillota</taxon>
        <taxon>Clostridia</taxon>
        <taxon>Eubacteriales</taxon>
        <taxon>Syntrophomonadaceae</taxon>
        <taxon>Candidatus Syntrophonatronum</taxon>
    </lineage>
</organism>
<dbReference type="InterPro" id="IPR036390">
    <property type="entry name" value="WH_DNA-bd_sf"/>
</dbReference>
<dbReference type="InterPro" id="IPR000835">
    <property type="entry name" value="HTH_MarR-typ"/>
</dbReference>
<dbReference type="InterPro" id="IPR036388">
    <property type="entry name" value="WH-like_DNA-bd_sf"/>
</dbReference>
<evidence type="ECO:0000313" key="7">
    <source>
        <dbReference type="Proteomes" id="UP000285138"/>
    </source>
</evidence>
<evidence type="ECO:0000256" key="2">
    <source>
        <dbReference type="ARBA" id="ARBA00023125"/>
    </source>
</evidence>
<keyword evidence="2" id="KW-0238">DNA-binding</keyword>
<gene>
    <name evidence="6" type="ORF">D5R97_04400</name>
</gene>
<keyword evidence="1" id="KW-0805">Transcription regulation</keyword>
<dbReference type="PROSITE" id="PS50995">
    <property type="entry name" value="HTH_MARR_2"/>
    <property type="match status" value="1"/>
</dbReference>
<feature type="region of interest" description="Disordered" evidence="4">
    <location>
        <begin position="1"/>
        <end position="23"/>
    </location>
</feature>
<dbReference type="GO" id="GO:0003700">
    <property type="term" value="F:DNA-binding transcription factor activity"/>
    <property type="evidence" value="ECO:0007669"/>
    <property type="project" value="InterPro"/>
</dbReference>
<dbReference type="AlphaFoldDB" id="A0A424YFB9"/>
<evidence type="ECO:0000256" key="4">
    <source>
        <dbReference type="SAM" id="MobiDB-lite"/>
    </source>
</evidence>
<proteinExistence type="predicted"/>
<dbReference type="EMBL" id="QZAA01000117">
    <property type="protein sequence ID" value="RQD76433.1"/>
    <property type="molecule type" value="Genomic_DNA"/>
</dbReference>
<dbReference type="GO" id="GO:0003677">
    <property type="term" value="F:DNA binding"/>
    <property type="evidence" value="ECO:0007669"/>
    <property type="project" value="UniProtKB-KW"/>
</dbReference>
<accession>A0A424YFB9</accession>
<dbReference type="SMART" id="SM00347">
    <property type="entry name" value="HTH_MARR"/>
    <property type="match status" value="1"/>
</dbReference>
<sequence length="171" mass="20062">MEREVMSSTYRTRENQKNDPHERHLGKHLAFAFRSYNTFIDQKIKSNNFELSRGQLLILFVLYKNPPLTQHQLSKMLYVDKAAVNRVVLKLEKKGFLVKKTSPYDKRKISLHLTPKAQNYQPVITAFLEEINQEIKEGFTGEEFETLLGLLKKFTNLLGFYSPHDKEVQDD</sequence>
<dbReference type="SUPFAM" id="SSF46785">
    <property type="entry name" value="Winged helix' DNA-binding domain"/>
    <property type="match status" value="1"/>
</dbReference>
<evidence type="ECO:0000313" key="6">
    <source>
        <dbReference type="EMBL" id="RQD76433.1"/>
    </source>
</evidence>